<comment type="similarity">
    <text evidence="1">Belongs to the IF-3 family.</text>
</comment>
<keyword evidence="3" id="KW-0648">Protein biosynthesis</keyword>
<dbReference type="FunFam" id="3.30.110.10:FF:000006">
    <property type="entry name" value="Probable translation initiation factor, mitochondrial"/>
    <property type="match status" value="1"/>
</dbReference>
<protein>
    <submittedName>
        <fullName evidence="4">GK21896</fullName>
    </submittedName>
</protein>
<dbReference type="GO" id="GO:0005739">
    <property type="term" value="C:mitochondrion"/>
    <property type="evidence" value="ECO:0007669"/>
    <property type="project" value="TreeGrafter"/>
</dbReference>
<dbReference type="GO" id="GO:0043022">
    <property type="term" value="F:ribosome binding"/>
    <property type="evidence" value="ECO:0007669"/>
    <property type="project" value="TreeGrafter"/>
</dbReference>
<dbReference type="InParanoid" id="B4MQL0"/>
<dbReference type="SUPFAM" id="SSF55200">
    <property type="entry name" value="Translation initiation factor IF3, C-terminal domain"/>
    <property type="match status" value="1"/>
</dbReference>
<gene>
    <name evidence="4" type="primary">Dwil\GK21896</name>
    <name evidence="4" type="ORF">Dwil_GK21896</name>
</gene>
<dbReference type="EMBL" id="CH963849">
    <property type="protein sequence ID" value="EDW74399.1"/>
    <property type="molecule type" value="Genomic_DNA"/>
</dbReference>
<evidence type="ECO:0000256" key="3">
    <source>
        <dbReference type="ARBA" id="ARBA00022917"/>
    </source>
</evidence>
<accession>B4MQL0</accession>
<dbReference type="AlphaFoldDB" id="B4MQL0"/>
<dbReference type="GO" id="GO:0003743">
    <property type="term" value="F:translation initiation factor activity"/>
    <property type="evidence" value="ECO:0007669"/>
    <property type="project" value="UniProtKB-KW"/>
</dbReference>
<proteinExistence type="inferred from homology"/>
<dbReference type="SMR" id="B4MQL0"/>
<reference evidence="4 5" key="1">
    <citation type="journal article" date="2007" name="Nature">
        <title>Evolution of genes and genomes on the Drosophila phylogeny.</title>
        <authorList>
            <consortium name="Drosophila 12 Genomes Consortium"/>
            <person name="Clark A.G."/>
            <person name="Eisen M.B."/>
            <person name="Smith D.R."/>
            <person name="Bergman C.M."/>
            <person name="Oliver B."/>
            <person name="Markow T.A."/>
            <person name="Kaufman T.C."/>
            <person name="Kellis M."/>
            <person name="Gelbart W."/>
            <person name="Iyer V.N."/>
            <person name="Pollard D.A."/>
            <person name="Sackton T.B."/>
            <person name="Larracuente A.M."/>
            <person name="Singh N.D."/>
            <person name="Abad J.P."/>
            <person name="Abt D.N."/>
            <person name="Adryan B."/>
            <person name="Aguade M."/>
            <person name="Akashi H."/>
            <person name="Anderson W.W."/>
            <person name="Aquadro C.F."/>
            <person name="Ardell D.H."/>
            <person name="Arguello R."/>
            <person name="Artieri C.G."/>
            <person name="Barbash D.A."/>
            <person name="Barker D."/>
            <person name="Barsanti P."/>
            <person name="Batterham P."/>
            <person name="Batzoglou S."/>
            <person name="Begun D."/>
            <person name="Bhutkar A."/>
            <person name="Blanco E."/>
            <person name="Bosak S.A."/>
            <person name="Bradley R.K."/>
            <person name="Brand A.D."/>
            <person name="Brent M.R."/>
            <person name="Brooks A.N."/>
            <person name="Brown R.H."/>
            <person name="Butlin R.K."/>
            <person name="Caggese C."/>
            <person name="Calvi B.R."/>
            <person name="Bernardo de Carvalho A."/>
            <person name="Caspi A."/>
            <person name="Castrezana S."/>
            <person name="Celniker S.E."/>
            <person name="Chang J.L."/>
            <person name="Chapple C."/>
            <person name="Chatterji S."/>
            <person name="Chinwalla A."/>
            <person name="Civetta A."/>
            <person name="Clifton S.W."/>
            <person name="Comeron J.M."/>
            <person name="Costello J.C."/>
            <person name="Coyne J.A."/>
            <person name="Daub J."/>
            <person name="David R.G."/>
            <person name="Delcher A.L."/>
            <person name="Delehaunty K."/>
            <person name="Do C.B."/>
            <person name="Ebling H."/>
            <person name="Edwards K."/>
            <person name="Eickbush T."/>
            <person name="Evans J.D."/>
            <person name="Filipski A."/>
            <person name="Findeiss S."/>
            <person name="Freyhult E."/>
            <person name="Fulton L."/>
            <person name="Fulton R."/>
            <person name="Garcia A.C."/>
            <person name="Gardiner A."/>
            <person name="Garfield D.A."/>
            <person name="Garvin B.E."/>
            <person name="Gibson G."/>
            <person name="Gilbert D."/>
            <person name="Gnerre S."/>
            <person name="Godfrey J."/>
            <person name="Good R."/>
            <person name="Gotea V."/>
            <person name="Gravely B."/>
            <person name="Greenberg A.J."/>
            <person name="Griffiths-Jones S."/>
            <person name="Gross S."/>
            <person name="Guigo R."/>
            <person name="Gustafson E.A."/>
            <person name="Haerty W."/>
            <person name="Hahn M.W."/>
            <person name="Halligan D.L."/>
            <person name="Halpern A.L."/>
            <person name="Halter G.M."/>
            <person name="Han M.V."/>
            <person name="Heger A."/>
            <person name="Hillier L."/>
            <person name="Hinrichs A.S."/>
            <person name="Holmes I."/>
            <person name="Hoskins R.A."/>
            <person name="Hubisz M.J."/>
            <person name="Hultmark D."/>
            <person name="Huntley M.A."/>
            <person name="Jaffe D.B."/>
            <person name="Jagadeeshan S."/>
            <person name="Jeck W.R."/>
            <person name="Johnson J."/>
            <person name="Jones C.D."/>
            <person name="Jordan W.C."/>
            <person name="Karpen G.H."/>
            <person name="Kataoka E."/>
            <person name="Keightley P.D."/>
            <person name="Kheradpour P."/>
            <person name="Kirkness E.F."/>
            <person name="Koerich L.B."/>
            <person name="Kristiansen K."/>
            <person name="Kudrna D."/>
            <person name="Kulathinal R.J."/>
            <person name="Kumar S."/>
            <person name="Kwok R."/>
            <person name="Lander E."/>
            <person name="Langley C.H."/>
            <person name="Lapoint R."/>
            <person name="Lazzaro B.P."/>
            <person name="Lee S.J."/>
            <person name="Levesque L."/>
            <person name="Li R."/>
            <person name="Lin C.F."/>
            <person name="Lin M.F."/>
            <person name="Lindblad-Toh K."/>
            <person name="Llopart A."/>
            <person name="Long M."/>
            <person name="Low L."/>
            <person name="Lozovsky E."/>
            <person name="Lu J."/>
            <person name="Luo M."/>
            <person name="Machado C.A."/>
            <person name="Makalowski W."/>
            <person name="Marzo M."/>
            <person name="Matsuda M."/>
            <person name="Matzkin L."/>
            <person name="McAllister B."/>
            <person name="McBride C.S."/>
            <person name="McKernan B."/>
            <person name="McKernan K."/>
            <person name="Mendez-Lago M."/>
            <person name="Minx P."/>
            <person name="Mollenhauer M.U."/>
            <person name="Montooth K."/>
            <person name="Mount S.M."/>
            <person name="Mu X."/>
            <person name="Myers E."/>
            <person name="Negre B."/>
            <person name="Newfeld S."/>
            <person name="Nielsen R."/>
            <person name="Noor M.A."/>
            <person name="O'Grady P."/>
            <person name="Pachter L."/>
            <person name="Papaceit M."/>
            <person name="Parisi M.J."/>
            <person name="Parisi M."/>
            <person name="Parts L."/>
            <person name="Pedersen J.S."/>
            <person name="Pesole G."/>
            <person name="Phillippy A.M."/>
            <person name="Ponting C.P."/>
            <person name="Pop M."/>
            <person name="Porcelli D."/>
            <person name="Powell J.R."/>
            <person name="Prohaska S."/>
            <person name="Pruitt K."/>
            <person name="Puig M."/>
            <person name="Quesneville H."/>
            <person name="Ram K.R."/>
            <person name="Rand D."/>
            <person name="Rasmussen M.D."/>
            <person name="Reed L.K."/>
            <person name="Reenan R."/>
            <person name="Reily A."/>
            <person name="Remington K.A."/>
            <person name="Rieger T.T."/>
            <person name="Ritchie M.G."/>
            <person name="Robin C."/>
            <person name="Rogers Y.H."/>
            <person name="Rohde C."/>
            <person name="Rozas J."/>
            <person name="Rubenfield M.J."/>
            <person name="Ruiz A."/>
            <person name="Russo S."/>
            <person name="Salzberg S.L."/>
            <person name="Sanchez-Gracia A."/>
            <person name="Saranga D.J."/>
            <person name="Sato H."/>
            <person name="Schaeffer S.W."/>
            <person name="Schatz M.C."/>
            <person name="Schlenke T."/>
            <person name="Schwartz R."/>
            <person name="Segarra C."/>
            <person name="Singh R.S."/>
            <person name="Sirot L."/>
            <person name="Sirota M."/>
            <person name="Sisneros N.B."/>
            <person name="Smith C.D."/>
            <person name="Smith T.F."/>
            <person name="Spieth J."/>
            <person name="Stage D.E."/>
            <person name="Stark A."/>
            <person name="Stephan W."/>
            <person name="Strausberg R.L."/>
            <person name="Strempel S."/>
            <person name="Sturgill D."/>
            <person name="Sutton G."/>
            <person name="Sutton G.G."/>
            <person name="Tao W."/>
            <person name="Teichmann S."/>
            <person name="Tobari Y.N."/>
            <person name="Tomimura Y."/>
            <person name="Tsolas J.M."/>
            <person name="Valente V.L."/>
            <person name="Venter E."/>
            <person name="Venter J.C."/>
            <person name="Vicario S."/>
            <person name="Vieira F.G."/>
            <person name="Vilella A.J."/>
            <person name="Villasante A."/>
            <person name="Walenz B."/>
            <person name="Wang J."/>
            <person name="Wasserman M."/>
            <person name="Watts T."/>
            <person name="Wilson D."/>
            <person name="Wilson R.K."/>
            <person name="Wing R.A."/>
            <person name="Wolfner M.F."/>
            <person name="Wong A."/>
            <person name="Wong G.K."/>
            <person name="Wu C.I."/>
            <person name="Wu G."/>
            <person name="Yamamoto D."/>
            <person name="Yang H.P."/>
            <person name="Yang S.P."/>
            <person name="Yorke J.A."/>
            <person name="Yoshida K."/>
            <person name="Zdobnov E."/>
            <person name="Zhang P."/>
            <person name="Zhang Y."/>
            <person name="Zimin A.V."/>
            <person name="Baldwin J."/>
            <person name="Abdouelleil A."/>
            <person name="Abdulkadir J."/>
            <person name="Abebe A."/>
            <person name="Abera B."/>
            <person name="Abreu J."/>
            <person name="Acer S.C."/>
            <person name="Aftuck L."/>
            <person name="Alexander A."/>
            <person name="An P."/>
            <person name="Anderson E."/>
            <person name="Anderson S."/>
            <person name="Arachi H."/>
            <person name="Azer M."/>
            <person name="Bachantsang P."/>
            <person name="Barry A."/>
            <person name="Bayul T."/>
            <person name="Berlin A."/>
            <person name="Bessette D."/>
            <person name="Bloom T."/>
            <person name="Blye J."/>
            <person name="Boguslavskiy L."/>
            <person name="Bonnet C."/>
            <person name="Boukhgalter B."/>
            <person name="Bourzgui I."/>
            <person name="Brown A."/>
            <person name="Cahill P."/>
            <person name="Channer S."/>
            <person name="Cheshatsang Y."/>
            <person name="Chuda L."/>
            <person name="Citroen M."/>
            <person name="Collymore A."/>
            <person name="Cooke P."/>
            <person name="Costello M."/>
            <person name="D'Aco K."/>
            <person name="Daza R."/>
            <person name="De Haan G."/>
            <person name="DeGray S."/>
            <person name="DeMaso C."/>
            <person name="Dhargay N."/>
            <person name="Dooley K."/>
            <person name="Dooley E."/>
            <person name="Doricent M."/>
            <person name="Dorje P."/>
            <person name="Dorjee K."/>
            <person name="Dupes A."/>
            <person name="Elong R."/>
            <person name="Falk J."/>
            <person name="Farina A."/>
            <person name="Faro S."/>
            <person name="Ferguson D."/>
            <person name="Fisher S."/>
            <person name="Foley C.D."/>
            <person name="Franke A."/>
            <person name="Friedrich D."/>
            <person name="Gadbois L."/>
            <person name="Gearin G."/>
            <person name="Gearin C.R."/>
            <person name="Giannoukos G."/>
            <person name="Goode T."/>
            <person name="Graham J."/>
            <person name="Grandbois E."/>
            <person name="Grewal S."/>
            <person name="Gyaltsen K."/>
            <person name="Hafez N."/>
            <person name="Hagos B."/>
            <person name="Hall J."/>
            <person name="Henson C."/>
            <person name="Hollinger A."/>
            <person name="Honan T."/>
            <person name="Huard M.D."/>
            <person name="Hughes L."/>
            <person name="Hurhula B."/>
            <person name="Husby M.E."/>
            <person name="Kamat A."/>
            <person name="Kanga B."/>
            <person name="Kashin S."/>
            <person name="Khazanovich D."/>
            <person name="Kisner P."/>
            <person name="Lance K."/>
            <person name="Lara M."/>
            <person name="Lee W."/>
            <person name="Lennon N."/>
            <person name="Letendre F."/>
            <person name="LeVine R."/>
            <person name="Lipovsky A."/>
            <person name="Liu X."/>
            <person name="Liu J."/>
            <person name="Liu S."/>
            <person name="Lokyitsang T."/>
            <person name="Lokyitsang Y."/>
            <person name="Lubonja R."/>
            <person name="Lui A."/>
            <person name="MacDonald P."/>
            <person name="Magnisalis V."/>
            <person name="Maru K."/>
            <person name="Matthews C."/>
            <person name="McCusker W."/>
            <person name="McDonough S."/>
            <person name="Mehta T."/>
            <person name="Meldrim J."/>
            <person name="Meneus L."/>
            <person name="Mihai O."/>
            <person name="Mihalev A."/>
            <person name="Mihova T."/>
            <person name="Mittelman R."/>
            <person name="Mlenga V."/>
            <person name="Montmayeur A."/>
            <person name="Mulrain L."/>
            <person name="Navidi A."/>
            <person name="Naylor J."/>
            <person name="Negash T."/>
            <person name="Nguyen T."/>
            <person name="Nguyen N."/>
            <person name="Nicol R."/>
            <person name="Norbu C."/>
            <person name="Norbu N."/>
            <person name="Novod N."/>
            <person name="O'Neill B."/>
            <person name="Osman S."/>
            <person name="Markiewicz E."/>
            <person name="Oyono O.L."/>
            <person name="Patti C."/>
            <person name="Phunkhang P."/>
            <person name="Pierre F."/>
            <person name="Priest M."/>
            <person name="Raghuraman S."/>
            <person name="Rege F."/>
            <person name="Reyes R."/>
            <person name="Rise C."/>
            <person name="Rogov P."/>
            <person name="Ross K."/>
            <person name="Ryan E."/>
            <person name="Settipalli S."/>
            <person name="Shea T."/>
            <person name="Sherpa N."/>
            <person name="Shi L."/>
            <person name="Shih D."/>
            <person name="Sparrow T."/>
            <person name="Spaulding J."/>
            <person name="Stalker J."/>
            <person name="Stange-Thomann N."/>
            <person name="Stavropoulos S."/>
            <person name="Stone C."/>
            <person name="Strader C."/>
            <person name="Tesfaye S."/>
            <person name="Thomson T."/>
            <person name="Thoulutsang Y."/>
            <person name="Thoulutsang D."/>
            <person name="Topham K."/>
            <person name="Topping I."/>
            <person name="Tsamla T."/>
            <person name="Vassiliev H."/>
            <person name="Vo A."/>
            <person name="Wangchuk T."/>
            <person name="Wangdi T."/>
            <person name="Weiand M."/>
            <person name="Wilkinson J."/>
            <person name="Wilson A."/>
            <person name="Yadav S."/>
            <person name="Young G."/>
            <person name="Yu Q."/>
            <person name="Zembek L."/>
            <person name="Zhong D."/>
            <person name="Zimmer A."/>
            <person name="Zwirko Z."/>
            <person name="Jaffe D.B."/>
            <person name="Alvarez P."/>
            <person name="Brockman W."/>
            <person name="Butler J."/>
            <person name="Chin C."/>
            <person name="Gnerre S."/>
            <person name="Grabherr M."/>
            <person name="Kleber M."/>
            <person name="Mauceli E."/>
            <person name="MacCallum I."/>
        </authorList>
    </citation>
    <scope>NUCLEOTIDE SEQUENCE [LARGE SCALE GENOMIC DNA]</scope>
    <source>
        <strain evidence="5">Tucson 14030-0811.24</strain>
    </source>
</reference>
<dbReference type="PANTHER" id="PTHR10938">
    <property type="entry name" value="TRANSLATION INITIATION FACTOR IF-3"/>
    <property type="match status" value="1"/>
</dbReference>
<dbReference type="GO" id="GO:0032790">
    <property type="term" value="P:ribosome disassembly"/>
    <property type="evidence" value="ECO:0007669"/>
    <property type="project" value="TreeGrafter"/>
</dbReference>
<organism evidence="5">
    <name type="scientific">Drosophila willistoni</name>
    <name type="common">Fruit fly</name>
    <dbReference type="NCBI Taxonomy" id="7260"/>
    <lineage>
        <taxon>Eukaryota</taxon>
        <taxon>Metazoa</taxon>
        <taxon>Ecdysozoa</taxon>
        <taxon>Arthropoda</taxon>
        <taxon>Hexapoda</taxon>
        <taxon>Insecta</taxon>
        <taxon>Pterygota</taxon>
        <taxon>Neoptera</taxon>
        <taxon>Endopterygota</taxon>
        <taxon>Diptera</taxon>
        <taxon>Brachycera</taxon>
        <taxon>Muscomorpha</taxon>
        <taxon>Ephydroidea</taxon>
        <taxon>Drosophilidae</taxon>
        <taxon>Drosophila</taxon>
        <taxon>Sophophora</taxon>
    </lineage>
</organism>
<keyword evidence="5" id="KW-1185">Reference proteome</keyword>
<dbReference type="HOGENOM" id="CLU_090764_0_0_1"/>
<dbReference type="InterPro" id="IPR036788">
    <property type="entry name" value="T_IF-3_C_sf"/>
</dbReference>
<name>B4MQL0_DROWI</name>
<evidence type="ECO:0000313" key="5">
    <source>
        <dbReference type="Proteomes" id="UP000007798"/>
    </source>
</evidence>
<dbReference type="OMA" id="QYENRIT"/>
<dbReference type="Gene3D" id="3.30.110.10">
    <property type="entry name" value="Translation initiation factor 3 (IF-3), C-terminal domain"/>
    <property type="match status" value="1"/>
</dbReference>
<dbReference type="STRING" id="7260.B4MQL0"/>
<dbReference type="PhylomeDB" id="B4MQL0"/>
<dbReference type="PANTHER" id="PTHR10938:SF0">
    <property type="entry name" value="TRANSLATION INITIATION FACTOR IF-3, MITOCHONDRIAL"/>
    <property type="match status" value="1"/>
</dbReference>
<dbReference type="eggNOG" id="ENOG502QU0S">
    <property type="taxonomic scope" value="Eukaryota"/>
</dbReference>
<evidence type="ECO:0000256" key="2">
    <source>
        <dbReference type="ARBA" id="ARBA00022540"/>
    </source>
</evidence>
<dbReference type="InterPro" id="IPR001288">
    <property type="entry name" value="Translation_initiation_fac_3"/>
</dbReference>
<evidence type="ECO:0000256" key="1">
    <source>
        <dbReference type="ARBA" id="ARBA00005439"/>
    </source>
</evidence>
<evidence type="ECO:0000313" key="4">
    <source>
        <dbReference type="EMBL" id="EDW74399.1"/>
    </source>
</evidence>
<dbReference type="GO" id="GO:0070124">
    <property type="term" value="P:mitochondrial translational initiation"/>
    <property type="evidence" value="ECO:0007669"/>
    <property type="project" value="TreeGrafter"/>
</dbReference>
<dbReference type="Proteomes" id="UP000007798">
    <property type="component" value="Unassembled WGS sequence"/>
</dbReference>
<dbReference type="KEGG" id="dwi:6640656"/>
<dbReference type="OrthoDB" id="21573at2759"/>
<sequence length="211" mass="23340">MNLSRLHFVVRQLVSVQQAPLQRFLAHSQAAGEKDKPNKTQTNQKITLIGQNQALSVTTLEEAKKLAKRRELHLLRTEQNDAKTGRPTFKLVTTAEMLNEEGGVTQTSVNEKNQKKSEKSLTIGARITDHDLSSRLKNIVKWLGKKHEVRILIQGASGPSDADGNAERLVKAIEQTIKEPNVIGKIVQKRSKGSMIKFSILPVSPPPVATS</sequence>
<keyword evidence="2" id="KW-0396">Initiation factor</keyword>